<feature type="region of interest" description="Disordered" evidence="1">
    <location>
        <begin position="232"/>
        <end position="255"/>
    </location>
</feature>
<accession>A0ABW6XGU6</accession>
<evidence type="ECO:0000313" key="3">
    <source>
        <dbReference type="EMBL" id="MFF5900897.1"/>
    </source>
</evidence>
<name>A0ABW6XGU6_9ACTN</name>
<evidence type="ECO:0000256" key="1">
    <source>
        <dbReference type="SAM" id="MobiDB-lite"/>
    </source>
</evidence>
<gene>
    <name evidence="3" type="ORF">ACFY8O_33965</name>
</gene>
<dbReference type="EMBL" id="JBIBEG010000020">
    <property type="protein sequence ID" value="MFF5900897.1"/>
    <property type="molecule type" value="Genomic_DNA"/>
</dbReference>
<evidence type="ECO:0000259" key="2">
    <source>
        <dbReference type="Pfam" id="PF05598"/>
    </source>
</evidence>
<dbReference type="Pfam" id="PF05598">
    <property type="entry name" value="DUF772"/>
    <property type="match status" value="1"/>
</dbReference>
<comment type="caution">
    <text evidence="3">The sequence shown here is derived from an EMBL/GenBank/DDBJ whole genome shotgun (WGS) entry which is preliminary data.</text>
</comment>
<dbReference type="RefSeq" id="WP_387909197.1">
    <property type="nucleotide sequence ID" value="NZ_JBIBEG010000020.1"/>
</dbReference>
<dbReference type="Proteomes" id="UP001602322">
    <property type="component" value="Unassembled WGS sequence"/>
</dbReference>
<protein>
    <submittedName>
        <fullName evidence="3">Transposase</fullName>
    </submittedName>
</protein>
<dbReference type="InterPro" id="IPR008490">
    <property type="entry name" value="Transposase_InsH_N"/>
</dbReference>
<feature type="domain" description="Transposase InsH N-terminal" evidence="2">
    <location>
        <begin position="6"/>
        <end position="82"/>
    </location>
</feature>
<evidence type="ECO:0000313" key="4">
    <source>
        <dbReference type="Proteomes" id="UP001602322"/>
    </source>
</evidence>
<dbReference type="PANTHER" id="PTHR35604:SF2">
    <property type="entry name" value="TRANSPOSASE INSH FOR INSERTION SEQUENCE ELEMENT IS5A-RELATED"/>
    <property type="match status" value="1"/>
</dbReference>
<sequence>MRDRLDGLWCDEDFADWFPRDGRPGLSPAQLATVCVLQFLLGLSDRQAAEAVRCRIDFKDAMAMELDDPGFHHSVLADFRDRLAEDDRADRLLDLALARLKEAGLVRERTTQRTDSTHVLALVRDLTRLELITEAVRAALEEVAGTTPHLLDELVDEDWGRRYGRPVRLGKNPTKPKTRILATGNDAVQLLEHLYQHGADRASGPRVQALRQIIVQNYHYDTAGHLRWRTAEKEGGPGLPPSSRAVVSPYDTSAR</sequence>
<organism evidence="3 4">
    <name type="scientific">Streptomyces argenteolus</name>
    <dbReference type="NCBI Taxonomy" id="67274"/>
    <lineage>
        <taxon>Bacteria</taxon>
        <taxon>Bacillati</taxon>
        <taxon>Actinomycetota</taxon>
        <taxon>Actinomycetes</taxon>
        <taxon>Kitasatosporales</taxon>
        <taxon>Streptomycetaceae</taxon>
        <taxon>Streptomyces</taxon>
    </lineage>
</organism>
<reference evidence="3 4" key="1">
    <citation type="submission" date="2024-10" db="EMBL/GenBank/DDBJ databases">
        <title>The Natural Products Discovery Center: Release of the First 8490 Sequenced Strains for Exploring Actinobacteria Biosynthetic Diversity.</title>
        <authorList>
            <person name="Kalkreuter E."/>
            <person name="Kautsar S.A."/>
            <person name="Yang D."/>
            <person name="Bader C.D."/>
            <person name="Teijaro C.N."/>
            <person name="Fluegel L."/>
            <person name="Davis C.M."/>
            <person name="Simpson J.R."/>
            <person name="Lauterbach L."/>
            <person name="Steele A.D."/>
            <person name="Gui C."/>
            <person name="Meng S."/>
            <person name="Li G."/>
            <person name="Viehrig K."/>
            <person name="Ye F."/>
            <person name="Su P."/>
            <person name="Kiefer A.F."/>
            <person name="Nichols A."/>
            <person name="Cepeda A.J."/>
            <person name="Yan W."/>
            <person name="Fan B."/>
            <person name="Jiang Y."/>
            <person name="Adhikari A."/>
            <person name="Zheng C.-J."/>
            <person name="Schuster L."/>
            <person name="Cowan T.M."/>
            <person name="Smanski M.J."/>
            <person name="Chevrette M.G."/>
            <person name="De Carvalho L.P.S."/>
            <person name="Shen B."/>
        </authorList>
    </citation>
    <scope>NUCLEOTIDE SEQUENCE [LARGE SCALE GENOMIC DNA]</scope>
    <source>
        <strain evidence="3 4">NPDC012540</strain>
    </source>
</reference>
<keyword evidence="4" id="KW-1185">Reference proteome</keyword>
<dbReference type="PANTHER" id="PTHR35604">
    <property type="entry name" value="TRANSPOSASE INSH FOR INSERTION SEQUENCE ELEMENT IS5A-RELATED"/>
    <property type="match status" value="1"/>
</dbReference>
<proteinExistence type="predicted"/>